<dbReference type="InterPro" id="IPR004547">
    <property type="entry name" value="Glucosamine6P_isomerase"/>
</dbReference>
<sequence>MKILILDDAEAVSARAAGEIASQLSAKPASVLGLATGGTMEAVYEQLIALHRDGRASFAGATSFNLDEYVGLAGDHPCSYRHYMAQKLFDHIDIAPGAAHLPLGEAEDPAAEAERYEAAVAAAGDIDLQLLGLGLNGHIGFNEPTSSLASITRLKTLERSTREANSRYFPEGEEPPRLAITMGIGTIMRAREVLLVATGEAKARAVAQVIEGPISARWPGSILQMHRQATVLLDRAAASELELLDYYLDVHPA</sequence>
<dbReference type="PROSITE" id="PS01161">
    <property type="entry name" value="GLC_GALNAC_ISOMERASE"/>
    <property type="match status" value="1"/>
</dbReference>
<dbReference type="Proteomes" id="UP000244069">
    <property type="component" value="Unassembled WGS sequence"/>
</dbReference>
<comment type="function">
    <text evidence="2">Catalyzes the reversible isomerization-deamination of glucosamine 6-phosphate (GlcN6P) to form fructose 6-phosphate (Fru6P) and ammonium ion.</text>
</comment>
<comment type="caution">
    <text evidence="4">The sequence shown here is derived from an EMBL/GenBank/DDBJ whole genome shotgun (WGS) entry which is preliminary data.</text>
</comment>
<feature type="active site" description="Proton acceptor; for ring-opening step" evidence="2">
    <location>
        <position position="138"/>
    </location>
</feature>
<evidence type="ECO:0000256" key="2">
    <source>
        <dbReference type="HAMAP-Rule" id="MF_01241"/>
    </source>
</evidence>
<dbReference type="InterPro" id="IPR037171">
    <property type="entry name" value="NagB/RpiA_transferase-like"/>
</dbReference>
<dbReference type="EMBL" id="QBKN01000001">
    <property type="protein sequence ID" value="PTX52960.1"/>
    <property type="molecule type" value="Genomic_DNA"/>
</dbReference>
<dbReference type="HAMAP" id="MF_01241">
    <property type="entry name" value="GlcN6P_deamin"/>
    <property type="match status" value="1"/>
</dbReference>
<dbReference type="GO" id="GO:0006043">
    <property type="term" value="P:glucosamine catabolic process"/>
    <property type="evidence" value="ECO:0007669"/>
    <property type="project" value="TreeGrafter"/>
</dbReference>
<accession>A0A2T6BA57</accession>
<dbReference type="AlphaFoldDB" id="A0A2T6BA57"/>
<dbReference type="Gene3D" id="3.40.50.1360">
    <property type="match status" value="1"/>
</dbReference>
<dbReference type="InterPro" id="IPR006148">
    <property type="entry name" value="Glc/Gal-6P_isomerase"/>
</dbReference>
<feature type="active site" description="Proton acceptor; for enolization step" evidence="2">
    <location>
        <position position="67"/>
    </location>
</feature>
<dbReference type="EC" id="3.5.99.6" evidence="2"/>
<dbReference type="InterPro" id="IPR018321">
    <property type="entry name" value="Glucosamine6P_isomerase_CS"/>
</dbReference>
<dbReference type="NCBIfam" id="TIGR00502">
    <property type="entry name" value="nagB"/>
    <property type="match status" value="1"/>
</dbReference>
<keyword evidence="1 2" id="KW-0378">Hydrolase</keyword>
<dbReference type="GO" id="GO:0004342">
    <property type="term" value="F:glucosamine-6-phosphate deaminase activity"/>
    <property type="evidence" value="ECO:0007669"/>
    <property type="project" value="UniProtKB-UniRule"/>
</dbReference>
<dbReference type="PANTHER" id="PTHR11280:SF5">
    <property type="entry name" value="GLUCOSAMINE-6-PHOSPHATE ISOMERASE"/>
    <property type="match status" value="1"/>
</dbReference>
<feature type="site" description="Part of the allosteric site" evidence="2">
    <location>
        <position position="146"/>
    </location>
</feature>
<feature type="active site" description="For ring-opening step" evidence="2">
    <location>
        <position position="143"/>
    </location>
</feature>
<keyword evidence="2" id="KW-0119">Carbohydrate metabolism</keyword>
<dbReference type="SUPFAM" id="SSF100950">
    <property type="entry name" value="NagB/RpiA/CoA transferase-like"/>
    <property type="match status" value="1"/>
</dbReference>
<gene>
    <name evidence="2" type="primary">nagB</name>
    <name evidence="4" type="ORF">C8N44_101251</name>
</gene>
<protein>
    <recommendedName>
        <fullName evidence="2">Glucosamine-6-phosphate deaminase</fullName>
        <ecNumber evidence="2">3.5.99.6</ecNumber>
    </recommendedName>
    <alternativeName>
        <fullName evidence="2">GlcN6P deaminase</fullName>
        <shortName evidence="2">GNPDA</shortName>
    </alternativeName>
    <alternativeName>
        <fullName evidence="2">Glucosamine-6-phosphate isomerase</fullName>
    </alternativeName>
</protein>
<dbReference type="UniPathway" id="UPA00629">
    <property type="reaction ID" value="UER00684"/>
</dbReference>
<dbReference type="RefSeq" id="WP_107974328.1">
    <property type="nucleotide sequence ID" value="NZ_BMEZ01000001.1"/>
</dbReference>
<proteinExistence type="inferred from homology"/>
<feature type="site" description="Part of the allosteric site" evidence="2">
    <location>
        <position position="153"/>
    </location>
</feature>
<feature type="site" description="Part of the allosteric site" evidence="2">
    <location>
        <position position="156"/>
    </location>
</feature>
<dbReference type="PANTHER" id="PTHR11280">
    <property type="entry name" value="GLUCOSAMINE-6-PHOSPHATE ISOMERASE"/>
    <property type="match status" value="1"/>
</dbReference>
<dbReference type="CDD" id="cd01399">
    <property type="entry name" value="GlcN6P_deaminase"/>
    <property type="match status" value="1"/>
</dbReference>
<comment type="caution">
    <text evidence="2">Lacks conserved residue(s) required for the propagation of feature annotation.</text>
</comment>
<dbReference type="GO" id="GO:0005975">
    <property type="term" value="P:carbohydrate metabolic process"/>
    <property type="evidence" value="ECO:0007669"/>
    <property type="project" value="InterPro"/>
</dbReference>
<keyword evidence="5" id="KW-1185">Reference proteome</keyword>
<feature type="active site" description="For ring-opening step" evidence="2">
    <location>
        <position position="136"/>
    </location>
</feature>
<evidence type="ECO:0000256" key="1">
    <source>
        <dbReference type="ARBA" id="ARBA00022801"/>
    </source>
</evidence>
<evidence type="ECO:0000259" key="3">
    <source>
        <dbReference type="Pfam" id="PF01182"/>
    </source>
</evidence>
<dbReference type="GO" id="GO:0042802">
    <property type="term" value="F:identical protein binding"/>
    <property type="evidence" value="ECO:0007669"/>
    <property type="project" value="TreeGrafter"/>
</dbReference>
<dbReference type="Pfam" id="PF01182">
    <property type="entry name" value="Glucosamine_iso"/>
    <property type="match status" value="1"/>
</dbReference>
<evidence type="ECO:0000313" key="4">
    <source>
        <dbReference type="EMBL" id="PTX52960.1"/>
    </source>
</evidence>
<dbReference type="GO" id="GO:0005737">
    <property type="term" value="C:cytoplasm"/>
    <property type="evidence" value="ECO:0007669"/>
    <property type="project" value="TreeGrafter"/>
</dbReference>
<comment type="catalytic activity">
    <reaction evidence="2">
        <text>alpha-D-glucosamine 6-phosphate + H2O = beta-D-fructose 6-phosphate + NH4(+)</text>
        <dbReference type="Rhea" id="RHEA:12172"/>
        <dbReference type="ChEBI" id="CHEBI:15377"/>
        <dbReference type="ChEBI" id="CHEBI:28938"/>
        <dbReference type="ChEBI" id="CHEBI:57634"/>
        <dbReference type="ChEBI" id="CHEBI:75989"/>
        <dbReference type="EC" id="3.5.99.6"/>
    </reaction>
</comment>
<feature type="domain" description="Glucosamine/galactosamine-6-phosphate isomerase" evidence="3">
    <location>
        <begin position="9"/>
        <end position="230"/>
    </location>
</feature>
<comment type="pathway">
    <text evidence="2">Amino-sugar metabolism; N-acetylneuraminate degradation; D-fructose 6-phosphate from N-acetylneuraminate: step 5/5.</text>
</comment>
<reference evidence="4 5" key="1">
    <citation type="submission" date="2018-04" db="EMBL/GenBank/DDBJ databases">
        <title>Genomic Encyclopedia of Archaeal and Bacterial Type Strains, Phase II (KMG-II): from individual species to whole genera.</title>
        <authorList>
            <person name="Goeker M."/>
        </authorList>
    </citation>
    <scope>NUCLEOTIDE SEQUENCE [LARGE SCALE GENOMIC DNA]</scope>
    <source>
        <strain evidence="4 5">DSM 29329</strain>
    </source>
</reference>
<feature type="site" description="Part of the allosteric site" evidence="2">
    <location>
        <position position="155"/>
    </location>
</feature>
<dbReference type="GO" id="GO:0019262">
    <property type="term" value="P:N-acetylneuraminate catabolic process"/>
    <property type="evidence" value="ECO:0007669"/>
    <property type="project" value="UniProtKB-UniRule"/>
</dbReference>
<comment type="similarity">
    <text evidence="2">Belongs to the glucosamine/galactosamine-6-phosphate isomerase family. NagB subfamily.</text>
</comment>
<dbReference type="OrthoDB" id="9791139at2"/>
<organism evidence="4 5">
    <name type="scientific">Allosediminivita pacifica</name>
    <dbReference type="NCBI Taxonomy" id="1267769"/>
    <lineage>
        <taxon>Bacteria</taxon>
        <taxon>Pseudomonadati</taxon>
        <taxon>Pseudomonadota</taxon>
        <taxon>Alphaproteobacteria</taxon>
        <taxon>Rhodobacterales</taxon>
        <taxon>Paracoccaceae</taxon>
        <taxon>Allosediminivita</taxon>
    </lineage>
</organism>
<name>A0A2T6BA57_9RHOB</name>
<comment type="activity regulation">
    <text evidence="2">Allosterically activated by N-acetylglucosamine 6-phosphate (GlcNAc6P).</text>
</comment>
<dbReference type="GO" id="GO:0006046">
    <property type="term" value="P:N-acetylglucosamine catabolic process"/>
    <property type="evidence" value="ECO:0007669"/>
    <property type="project" value="UniProtKB-UniRule"/>
</dbReference>
<keyword evidence="2" id="KW-0021">Allosteric enzyme</keyword>
<evidence type="ECO:0000313" key="5">
    <source>
        <dbReference type="Proteomes" id="UP000244069"/>
    </source>
</evidence>